<evidence type="ECO:0000313" key="7">
    <source>
        <dbReference type="Proteomes" id="UP001165541"/>
    </source>
</evidence>
<dbReference type="RefSeq" id="WP_251778872.1">
    <property type="nucleotide sequence ID" value="NZ_JAMKFE010000006.1"/>
</dbReference>
<dbReference type="PRINTS" id="PR00719">
    <property type="entry name" value="LMWPTPASE"/>
</dbReference>
<evidence type="ECO:0000313" key="6">
    <source>
        <dbReference type="EMBL" id="MCM5680312.1"/>
    </source>
</evidence>
<keyword evidence="4" id="KW-0904">Protein phosphatase</keyword>
<comment type="similarity">
    <text evidence="1">Belongs to the low molecular weight phosphotyrosine protein phosphatase family.</text>
</comment>
<dbReference type="Gene3D" id="3.40.50.2300">
    <property type="match status" value="1"/>
</dbReference>
<dbReference type="EC" id="3.1.3.48" evidence="2"/>
<keyword evidence="7" id="KW-1185">Reference proteome</keyword>
<dbReference type="SUPFAM" id="SSF52788">
    <property type="entry name" value="Phosphotyrosine protein phosphatases I"/>
    <property type="match status" value="1"/>
</dbReference>
<proteinExistence type="inferred from homology"/>
<feature type="domain" description="Phosphotyrosine protein phosphatase I" evidence="5">
    <location>
        <begin position="9"/>
        <end position="158"/>
    </location>
</feature>
<accession>A0ABT0YPY5</accession>
<dbReference type="PANTHER" id="PTHR11717:SF7">
    <property type="entry name" value="LOW MOLECULAR WEIGHT PHOSPHOTYROSINE PROTEIN PHOSPHATASE"/>
    <property type="match status" value="1"/>
</dbReference>
<sequence>MLSKQSSVASVLFVCMGNICRSPTAEGVFRRLVEQAGLQNQVLIDSAGTHGYHTGEPPDHRAQRHAAKRGYDLCRLRARQVSAADFERFDLLLVMDWVNLSALDAECPPEHRHKLRRLMEFATRHDNDVVPDPYYGAPQGFETVLDYLEDACAGLLAHLMERGVLVSGTS</sequence>
<evidence type="ECO:0000256" key="1">
    <source>
        <dbReference type="ARBA" id="ARBA00011063"/>
    </source>
</evidence>
<dbReference type="InterPro" id="IPR036196">
    <property type="entry name" value="Ptyr_pPase_sf"/>
</dbReference>
<evidence type="ECO:0000259" key="5">
    <source>
        <dbReference type="SMART" id="SM00226"/>
    </source>
</evidence>
<reference evidence="6" key="1">
    <citation type="submission" date="2022-05" db="EMBL/GenBank/DDBJ databases">
        <title>Schlegelella sp. nov., isolated from mangrove soil.</title>
        <authorList>
            <person name="Liu Y."/>
            <person name="Ge X."/>
            <person name="Liu W."/>
        </authorList>
    </citation>
    <scope>NUCLEOTIDE SEQUENCE</scope>
    <source>
        <strain evidence="6">S2-27</strain>
    </source>
</reference>
<dbReference type="PANTHER" id="PTHR11717">
    <property type="entry name" value="LOW MOLECULAR WEIGHT PROTEIN TYROSINE PHOSPHATASE"/>
    <property type="match status" value="1"/>
</dbReference>
<evidence type="ECO:0000256" key="4">
    <source>
        <dbReference type="ARBA" id="ARBA00022912"/>
    </source>
</evidence>
<dbReference type="Pfam" id="PF01451">
    <property type="entry name" value="LMWPc"/>
    <property type="match status" value="1"/>
</dbReference>
<protein>
    <recommendedName>
        <fullName evidence="2">protein-tyrosine-phosphatase</fullName>
        <ecNumber evidence="2">3.1.3.48</ecNumber>
    </recommendedName>
</protein>
<dbReference type="Proteomes" id="UP001165541">
    <property type="component" value="Unassembled WGS sequence"/>
</dbReference>
<dbReference type="CDD" id="cd16343">
    <property type="entry name" value="LMWPTP"/>
    <property type="match status" value="1"/>
</dbReference>
<dbReference type="InterPro" id="IPR017867">
    <property type="entry name" value="Tyr_phospatase_low_mol_wt"/>
</dbReference>
<dbReference type="SMART" id="SM00226">
    <property type="entry name" value="LMWPc"/>
    <property type="match status" value="1"/>
</dbReference>
<evidence type="ECO:0000256" key="3">
    <source>
        <dbReference type="ARBA" id="ARBA00022801"/>
    </source>
</evidence>
<evidence type="ECO:0000256" key="2">
    <source>
        <dbReference type="ARBA" id="ARBA00013064"/>
    </source>
</evidence>
<name>A0ABT0YPY5_9BURK</name>
<dbReference type="InterPro" id="IPR023485">
    <property type="entry name" value="Ptyr_pPase"/>
</dbReference>
<organism evidence="6 7">
    <name type="scientific">Caldimonas mangrovi</name>
    <dbReference type="NCBI Taxonomy" id="2944811"/>
    <lineage>
        <taxon>Bacteria</taxon>
        <taxon>Pseudomonadati</taxon>
        <taxon>Pseudomonadota</taxon>
        <taxon>Betaproteobacteria</taxon>
        <taxon>Burkholderiales</taxon>
        <taxon>Sphaerotilaceae</taxon>
        <taxon>Caldimonas</taxon>
    </lineage>
</organism>
<dbReference type="EMBL" id="JAMKFE010000006">
    <property type="protein sequence ID" value="MCM5680312.1"/>
    <property type="molecule type" value="Genomic_DNA"/>
</dbReference>
<comment type="caution">
    <text evidence="6">The sequence shown here is derived from an EMBL/GenBank/DDBJ whole genome shotgun (WGS) entry which is preliminary data.</text>
</comment>
<keyword evidence="3" id="KW-0378">Hydrolase</keyword>
<gene>
    <name evidence="6" type="ORF">M8A51_12305</name>
</gene>
<dbReference type="InterPro" id="IPR050438">
    <property type="entry name" value="LMW_PTPase"/>
</dbReference>